<feature type="region of interest" description="Disordered" evidence="1">
    <location>
        <begin position="2230"/>
        <end position="2266"/>
    </location>
</feature>
<dbReference type="OrthoDB" id="252265at2759"/>
<feature type="region of interest" description="Disordered" evidence="1">
    <location>
        <begin position="521"/>
        <end position="540"/>
    </location>
</feature>
<sequence length="2831" mass="314096">MIRPLFETSLPTRIALENVYINGFHILRRFFVRNNSTTSSILVQPKSNLGSQITFQLVNENFDQDDAGMQISEPAHHLTFPVDGPHQISSLSSVENLVSEATSSSFASEQPDSLSGASIVPSPHIPLPTSIETIPQESTHNPLYNFVDNITEFVLKPGETKPVILLFLPDIPQQYRSGPPTLDTSTDNEAVGAEAGSGPSDFTDVNGMLFFFAYELPTNARKDSFLDHPSDSSIGMTPKRLFAALEAVGDAHLTDSESGRDSSSVSSYVEPTRSPDYQASVKFRAKCCRSVLSVDVAGKGLQFQDCVAGSVAYFRDFTISNKSEIALFWTINLVDLDNRPDRPQWFKFSDYDNMLDEIRPGEPQKPIPAYSHRRVRVTLKPKSVGEHKLLLEVENVRDSRNIEQLPVRAWVKDRSQADIIVLSAQALDFGDCVAGTWAKQTLALRNTSDLALDVHFEAEQVGSTGRVMVTQQVMSVGVNKLDRPKEIGASSYPSNGMSDDAQKGLAEQSTRDGGNQYIETASEQNSSKGHESSQIDESRSKIEDLHIPAISDRVVEVWYWAEPEPTGNRLTRRSFTVALTFTSVRDPALKERKLIHCKARACTSLVEVSPRELHFGESDLNMLKGLPIFVRNRSDVTTYVELQFVSKVLSGPTGAVEVPPQQIVEVRLEIFPRKANPEYRKPITVVNLRNPSDRHTLEVKSQNVDRHRITFHSLFYRLITPMGANFLDFGSVVTNCRSVIQLPIENVSNGDLVLALSSSGPELSIWEVPKNVRPSMSSQNQPSIVPGQTIGRKGRDLPNAVEPQGSALVAEGGVTSRRERAESFLESVGDNRSRNIAKLAALPTVSREMLTKKKKSSSSVAWLDLARVSRPKKEHTSQPSPPVVKTAAEEKSVSFLASNIDARSNAPHGGFDSSISETGGKPGSGIIDPLIAATQGSHSRSIDNFLHQYETIVGGPLPVFATGSSEEQYVRSLIMLRRDFDQALVQGVLVPATEITIGARQIHRVVLMLNAVARPFDHSKTKQRKDFKLLVRMVDFQKDISANGFEPFIRGDHRPPVRELLVRASVTRSLIDLGQHHFNFGSMERGQKRQKTFVLFNRYEVPAIFAIRKSGSISSADLAIAPDGRYGIIRSFGRREIAFEFSPSLAGPFQEKLTVANVQDAEDSHEFLVKAFVKKPPNFALETEKLEFGLCALNEKAEPQTLRITNTSQKPRIFEIYSDARELTFESYTAEISFDEAVDPSIRGFSSLSTVYNLTAKQMEELETLQQKHKIAERKGQSDKAQLITAKMEQIRTGRKDDKFSDETGDKRDDEVISKQSSTQSKRTPNGITKEVEPRGVWTVHVVFRAIGNPANRNGRAIRRLSPAYNDTCQGTIYVREQRNADEERKVGFRATVKVPRQLHSLGQSHGGQQPVHLPLADQPTEEITRACVTVVAPFVDLKRLEVTQKKDAYFTLRNDCGFRLEWELLLHDIPTECIVTETSGELSPGETKRVDFTVIPSHVGPRKFALSIYNWPSSKITTVTFSYYAVLASYLTFPDFPMNELDFGICYVDPTHRFSKSRKLRVLNVSPEEIHVSVSSNLTQLQAFSDSSLEVQIQEIRLLGGEEKDVYVAFQPKTSAERESRGERNVIGGLRFSVVLAASQTDVDGEEVFVVGTQTLRFRATVGESRISLESNVIDFGRTTILGGNFTGAFTINNLSRLPTTWSCESETGRIALSSVWGELAPINEKNSLSSATVSITFEPTTYGFHRECLIIRNSNNVSQLLPIEVRLFVDPDILELTALGSSFRTQEPSHRESFSIYTLDFGHVYVLSVQDGQSVSFLLESRRSGLRLDRAGKRIELRSTSDQLIDLAPYSDLSLGVQLQQNHLETDVGGSSDDIDINISDILPTLRECGGTVTLQPRGKATVDITPPDPEHLNAEQVEALLGGQAVPVSGTIIFVDKQSVATVQTLKVQGLWGLSSSKLEPNFINLGLVRASRQAEVPFTFSVQNTASLPLLYELLTTDAVRILDSGASERGVVGSGSFANIVAFLMLSKLAPDASGPVEIVIRLRNERNAMDTPALRLFFTLAFLPLQLEHLVDNEVVLPRLMYPIAPPDSPPCDSWFTVRNMAEEETRFSFDVIYSPAVERALKIDVMWRSTNSPITGTVSISPRGSADILVRAIAVMGDVAEGMKDTSFGGQGSLTFGKVVLKVHYPDGELTQDITIRGSVIHGPKFGISPMNVVFLAHAEPSDDSEDDLPNLQDFPKKPGNHRGRRRRTNGSSIGSDQNVRVQISNFNPKMQLVFQVSVQNPPELRDRHCLRISPLDEDMKGVVGPGGIGEILIEWLGAALTGLSQPILVIVRECGVSTKAQETTIVVNVADPLVIRGEPDLGNDVELRSDQDSLLHAGDYLDDISAVSMTSLKGRPTSATDFAEESEFVVRSGMRRVESIQSQSEIDGFYELDAGQQDEGSTITRRIVLECVTPQRVLYKLRTVRDDDSRWFTFSRNEGTLEMLSQSILPHSHSITFTFNARSRGAYSTYLLIENTRNPRNLVVVRVSMEVVASSITAFPSSAANASRDMVSHAARADVFDVFVNGFSEESSEIVMRDLFYETEYATRSIVIRNMDSSTLEFTLTSDLPLNDPSELVFSLSRTSIKLFSSLFVAPSGMTRVYLRYLPSDETNHAQTFHQANISEEKRITVSVNCRSVRDHQKTVTIIAHVKKPQIMMTKRELLFRGRIVNGEPMITDLDGDILYVGNVLEDDLEYEVVDETAFFSIENLDVPQAIWSSSTVLRSLRACGATVPSSLFNRLRVRPDMDVVRRYAETLLRVSFSWRFKQGTMAEVLRFVAGKICL</sequence>
<reference evidence="2 3" key="1">
    <citation type="journal article" date="2015" name="Genome Biol. Evol.">
        <title>Phylogenomic analyses indicate that early fungi evolved digesting cell walls of algal ancestors of land plants.</title>
        <authorList>
            <person name="Chang Y."/>
            <person name="Wang S."/>
            <person name="Sekimoto S."/>
            <person name="Aerts A.L."/>
            <person name="Choi C."/>
            <person name="Clum A."/>
            <person name="LaButti K.M."/>
            <person name="Lindquist E.A."/>
            <person name="Yee Ngan C."/>
            <person name="Ohm R.A."/>
            <person name="Salamov A.A."/>
            <person name="Grigoriev I.V."/>
            <person name="Spatafora J.W."/>
            <person name="Berbee M.L."/>
        </authorList>
    </citation>
    <scope>NUCLEOTIDE SEQUENCE [LARGE SCALE GENOMIC DNA]</scope>
    <source>
        <strain evidence="2 3">JEL478</strain>
    </source>
</reference>
<feature type="compositionally biased region" description="Basic residues" evidence="1">
    <location>
        <begin position="2246"/>
        <end position="2256"/>
    </location>
</feature>
<gene>
    <name evidence="2" type="ORF">M427DRAFT_176995</name>
</gene>
<feature type="compositionally biased region" description="Low complexity" evidence="1">
    <location>
        <begin position="261"/>
        <end position="272"/>
    </location>
</feature>
<feature type="region of interest" description="Disordered" evidence="1">
    <location>
        <begin position="176"/>
        <end position="198"/>
    </location>
</feature>
<feature type="region of interest" description="Disordered" evidence="1">
    <location>
        <begin position="484"/>
        <end position="512"/>
    </location>
</feature>
<feature type="compositionally biased region" description="Basic and acidic residues" evidence="1">
    <location>
        <begin position="1289"/>
        <end position="1313"/>
    </location>
</feature>
<evidence type="ECO:0000256" key="1">
    <source>
        <dbReference type="SAM" id="MobiDB-lite"/>
    </source>
</evidence>
<proteinExistence type="predicted"/>
<feature type="region of interest" description="Disordered" evidence="1">
    <location>
        <begin position="253"/>
        <end position="272"/>
    </location>
</feature>
<feature type="region of interest" description="Disordered" evidence="1">
    <location>
        <begin position="102"/>
        <end position="121"/>
    </location>
</feature>
<evidence type="ECO:0000313" key="2">
    <source>
        <dbReference type="EMBL" id="KXS18827.1"/>
    </source>
</evidence>
<feature type="region of interest" description="Disordered" evidence="1">
    <location>
        <begin position="1288"/>
        <end position="1330"/>
    </location>
</feature>
<feature type="region of interest" description="Disordered" evidence="1">
    <location>
        <begin position="869"/>
        <end position="888"/>
    </location>
</feature>
<name>A0A139APZ7_GONPJ</name>
<feature type="compositionally biased region" description="Polar residues" evidence="1">
    <location>
        <begin position="1314"/>
        <end position="1327"/>
    </location>
</feature>
<accession>A0A139APZ7</accession>
<feature type="compositionally biased region" description="Basic and acidic residues" evidence="1">
    <location>
        <begin position="528"/>
        <end position="540"/>
    </location>
</feature>
<dbReference type="OMA" id="KGGYHYR"/>
<protein>
    <submittedName>
        <fullName evidence="2">Uncharacterized protein</fullName>
    </submittedName>
</protein>
<dbReference type="PANTHER" id="PTHR39211">
    <property type="entry name" value="CHROMOSOME 7, WHOLE GENOME SHOTGUN SEQUENCE"/>
    <property type="match status" value="1"/>
</dbReference>
<dbReference type="STRING" id="1344416.A0A139APZ7"/>
<feature type="compositionally biased region" description="Polar residues" evidence="1">
    <location>
        <begin position="102"/>
        <end position="116"/>
    </location>
</feature>
<dbReference type="Proteomes" id="UP000070544">
    <property type="component" value="Unassembled WGS sequence"/>
</dbReference>
<dbReference type="Gene3D" id="2.60.40.10">
    <property type="entry name" value="Immunoglobulins"/>
    <property type="match status" value="1"/>
</dbReference>
<evidence type="ECO:0000313" key="3">
    <source>
        <dbReference type="Proteomes" id="UP000070544"/>
    </source>
</evidence>
<organism evidence="2 3">
    <name type="scientific">Gonapodya prolifera (strain JEL478)</name>
    <name type="common">Monoblepharis prolifera</name>
    <dbReference type="NCBI Taxonomy" id="1344416"/>
    <lineage>
        <taxon>Eukaryota</taxon>
        <taxon>Fungi</taxon>
        <taxon>Fungi incertae sedis</taxon>
        <taxon>Chytridiomycota</taxon>
        <taxon>Chytridiomycota incertae sedis</taxon>
        <taxon>Monoblepharidomycetes</taxon>
        <taxon>Monoblepharidales</taxon>
        <taxon>Gonapodyaceae</taxon>
        <taxon>Gonapodya</taxon>
    </lineage>
</organism>
<keyword evidence="3" id="KW-1185">Reference proteome</keyword>
<dbReference type="EMBL" id="KQ965740">
    <property type="protein sequence ID" value="KXS18827.1"/>
    <property type="molecule type" value="Genomic_DNA"/>
</dbReference>
<dbReference type="InterPro" id="IPR013783">
    <property type="entry name" value="Ig-like_fold"/>
</dbReference>
<dbReference type="PANTHER" id="PTHR39211:SF1">
    <property type="entry name" value="ABNORMAL SPINDLE-LIKE MICROCEPHALY-ASSOCIATED PROTEIN ASH DOMAIN-CONTAINING PROTEIN"/>
    <property type="match status" value="1"/>
</dbReference>